<reference evidence="3 4" key="1">
    <citation type="journal article" date="2019" name="Genome Biol. Evol.">
        <title>Whole-Genome Sequencing of the Giant Devil Catfish, Bagarius yarrelli.</title>
        <authorList>
            <person name="Jiang W."/>
            <person name="Lv Y."/>
            <person name="Cheng L."/>
            <person name="Yang K."/>
            <person name="Chao B."/>
            <person name="Wang X."/>
            <person name="Li Y."/>
            <person name="Pan X."/>
            <person name="You X."/>
            <person name="Zhang Y."/>
            <person name="Yang J."/>
            <person name="Li J."/>
            <person name="Zhang X."/>
            <person name="Liu S."/>
            <person name="Sun C."/>
            <person name="Yang J."/>
            <person name="Shi Q."/>
        </authorList>
    </citation>
    <scope>NUCLEOTIDE SEQUENCE [LARGE SCALE GENOMIC DNA]</scope>
    <source>
        <strain evidence="3">JWS20170419001</strain>
        <tissue evidence="3">Muscle</tissue>
    </source>
</reference>
<gene>
    <name evidence="3" type="ORF">Baya_6696</name>
</gene>
<sequence length="513" mass="59470">MSQRGKTRSPADPGRTGPIDYSPLDPYLIPDEAGVSGTHTDNGAAEIPPQMETLADAQRRCKEALESNTLLKRKNSYLMSKVNILEDELSRTRISHNDVMGKLEDEQEERCVLEFRCKELNEILKKREELQKDYEQEVEANATLKATLVELETKYLQVMESNLTLQNEKSELHDLVLDMKNKYSESENNLKIQQIQQTIYVKDLTLLENEKKALEDALAQSTSELENVHSQARQLEDECAILIANMGRLEDELHRVENSFTRVQTASEDLMRDYDHKERMLNNLKVKWKTMNETVLNNYEEQIQVHGSLRLQHKELKEQYDQLVKDRENEQLSLAMAMESSALLQRENSELVFQVKTLQRSMTQLKEELFGLRRQNKEMEQGPQQGTSRIAQLQLDPASLTEVDRYLIATLAETENKLTRAMRYAAMFEEERAELRYRINVLQNSVHELEQMLSDAELKCDFIKQEKNQAVETLNIVRMQCTNVHQTFPQCDNVVTSPSEDLEPKKDDLMKPT</sequence>
<dbReference type="Gene3D" id="1.20.5.4090">
    <property type="match status" value="3"/>
</dbReference>
<name>A0A556U1K9_BAGYA</name>
<feature type="coiled-coil region" evidence="1">
    <location>
        <begin position="411"/>
        <end position="473"/>
    </location>
</feature>
<comment type="caution">
    <text evidence="3">The sequence shown here is derived from an EMBL/GenBank/DDBJ whole genome shotgun (WGS) entry which is preliminary data.</text>
</comment>
<evidence type="ECO:0000313" key="4">
    <source>
        <dbReference type="Proteomes" id="UP000319801"/>
    </source>
</evidence>
<dbReference type="OrthoDB" id="8962463at2759"/>
<feature type="region of interest" description="Disordered" evidence="2">
    <location>
        <begin position="1"/>
        <end position="46"/>
    </location>
</feature>
<dbReference type="Proteomes" id="UP000319801">
    <property type="component" value="Unassembled WGS sequence"/>
</dbReference>
<evidence type="ECO:0000256" key="1">
    <source>
        <dbReference type="SAM" id="Coils"/>
    </source>
</evidence>
<evidence type="ECO:0000256" key="2">
    <source>
        <dbReference type="SAM" id="MobiDB-lite"/>
    </source>
</evidence>
<keyword evidence="1" id="KW-0175">Coiled coil</keyword>
<feature type="compositionally biased region" description="Basic and acidic residues" evidence="2">
    <location>
        <begin position="502"/>
        <end position="513"/>
    </location>
</feature>
<evidence type="ECO:0000313" key="3">
    <source>
        <dbReference type="EMBL" id="TSL82597.1"/>
    </source>
</evidence>
<feature type="region of interest" description="Disordered" evidence="2">
    <location>
        <begin position="493"/>
        <end position="513"/>
    </location>
</feature>
<feature type="coiled-coil region" evidence="1">
    <location>
        <begin position="204"/>
        <end position="382"/>
    </location>
</feature>
<protein>
    <submittedName>
        <fullName evidence="3">Uncharacterized protein</fullName>
    </submittedName>
</protein>
<dbReference type="AlphaFoldDB" id="A0A556U1K9"/>
<dbReference type="SUPFAM" id="SSF57997">
    <property type="entry name" value="Tropomyosin"/>
    <property type="match status" value="1"/>
</dbReference>
<organism evidence="3 4">
    <name type="scientific">Bagarius yarrelli</name>
    <name type="common">Goonch</name>
    <name type="synonym">Bagrus yarrelli</name>
    <dbReference type="NCBI Taxonomy" id="175774"/>
    <lineage>
        <taxon>Eukaryota</taxon>
        <taxon>Metazoa</taxon>
        <taxon>Chordata</taxon>
        <taxon>Craniata</taxon>
        <taxon>Vertebrata</taxon>
        <taxon>Euteleostomi</taxon>
        <taxon>Actinopterygii</taxon>
        <taxon>Neopterygii</taxon>
        <taxon>Teleostei</taxon>
        <taxon>Ostariophysi</taxon>
        <taxon>Siluriformes</taxon>
        <taxon>Sisoridae</taxon>
        <taxon>Sisorinae</taxon>
        <taxon>Bagarius</taxon>
    </lineage>
</organism>
<keyword evidence="4" id="KW-1185">Reference proteome</keyword>
<dbReference type="EMBL" id="VCAZ01000037">
    <property type="protein sequence ID" value="TSL82597.1"/>
    <property type="molecule type" value="Genomic_DNA"/>
</dbReference>
<proteinExistence type="predicted"/>
<accession>A0A556U1K9</accession>
<feature type="coiled-coil region" evidence="1">
    <location>
        <begin position="117"/>
        <end position="154"/>
    </location>
</feature>